<name>A0ABR1ZE94_9ROSI</name>
<dbReference type="InterPro" id="IPR002156">
    <property type="entry name" value="RNaseH_domain"/>
</dbReference>
<evidence type="ECO:0000313" key="3">
    <source>
        <dbReference type="Proteomes" id="UP001396334"/>
    </source>
</evidence>
<dbReference type="PANTHER" id="PTHR47723">
    <property type="entry name" value="OS05G0353850 PROTEIN"/>
    <property type="match status" value="1"/>
</dbReference>
<comment type="caution">
    <text evidence="2">The sequence shown here is derived from an EMBL/GenBank/DDBJ whole genome shotgun (WGS) entry which is preliminary data.</text>
</comment>
<dbReference type="InterPro" id="IPR036397">
    <property type="entry name" value="RNaseH_sf"/>
</dbReference>
<dbReference type="CDD" id="cd06222">
    <property type="entry name" value="RNase_H_like"/>
    <property type="match status" value="1"/>
</dbReference>
<sequence length="403" mass="45205">MNGILGSRFNQSRGGRQGDPISLYLFVLTIEHLGHVILAPVEKKTWVPFWLVQSGLPISYMFFFDDLILYAKSTRDQTCLIDEILSDFGSYSNHRANKLKSQGYCANNFEIDWVRWEGAGDGKYSVKSLVSKCLDFSSSKGGRLAWDCSSKGGGFYLACNSSEDPGDPGTFLLAWHDANISRSSDSIWHFFPFAILWSIWLFRNDIIFANGRLDVVQIFYLIRTQVAVWYKAKFSDCSCTVDELISNPSVADSLSYSLSKVRKNLRWEAPPCGFLKLNIDGVMEGNGGKGGIRGLLRNNLGICLEKFSLPIGPGPLILAELEAILHGLKFFFSSRWCEKFRLVLECDCLTAIDWFSNASPCPQAFDLLVKSCRDLIYTNSVVLRHIPRYINLEADSLAKKGIG</sequence>
<accession>A0ABR1ZE94</accession>
<protein>
    <recommendedName>
        <fullName evidence="1">RNase H type-1 domain-containing protein</fullName>
    </recommendedName>
</protein>
<dbReference type="Pfam" id="PF13456">
    <property type="entry name" value="RVT_3"/>
    <property type="match status" value="1"/>
</dbReference>
<gene>
    <name evidence="2" type="ORF">V6N11_031136</name>
</gene>
<feature type="domain" description="RNase H type-1" evidence="1">
    <location>
        <begin position="278"/>
        <end position="400"/>
    </location>
</feature>
<organism evidence="2 3">
    <name type="scientific">Hibiscus sabdariffa</name>
    <name type="common">roselle</name>
    <dbReference type="NCBI Taxonomy" id="183260"/>
    <lineage>
        <taxon>Eukaryota</taxon>
        <taxon>Viridiplantae</taxon>
        <taxon>Streptophyta</taxon>
        <taxon>Embryophyta</taxon>
        <taxon>Tracheophyta</taxon>
        <taxon>Spermatophyta</taxon>
        <taxon>Magnoliopsida</taxon>
        <taxon>eudicotyledons</taxon>
        <taxon>Gunneridae</taxon>
        <taxon>Pentapetalae</taxon>
        <taxon>rosids</taxon>
        <taxon>malvids</taxon>
        <taxon>Malvales</taxon>
        <taxon>Malvaceae</taxon>
        <taxon>Malvoideae</taxon>
        <taxon>Hibiscus</taxon>
    </lineage>
</organism>
<dbReference type="Gene3D" id="3.30.420.10">
    <property type="entry name" value="Ribonuclease H-like superfamily/Ribonuclease H"/>
    <property type="match status" value="1"/>
</dbReference>
<dbReference type="InterPro" id="IPR012337">
    <property type="entry name" value="RNaseH-like_sf"/>
</dbReference>
<evidence type="ECO:0000259" key="1">
    <source>
        <dbReference type="Pfam" id="PF13456"/>
    </source>
</evidence>
<dbReference type="PANTHER" id="PTHR47723:SF19">
    <property type="entry name" value="POLYNUCLEOTIDYL TRANSFERASE, RIBONUCLEASE H-LIKE SUPERFAMILY PROTEIN"/>
    <property type="match status" value="1"/>
</dbReference>
<dbReference type="InterPro" id="IPR044730">
    <property type="entry name" value="RNase_H-like_dom_plant"/>
</dbReference>
<keyword evidence="3" id="KW-1185">Reference proteome</keyword>
<proteinExistence type="predicted"/>
<reference evidence="2 3" key="1">
    <citation type="journal article" date="2024" name="G3 (Bethesda)">
        <title>Genome assembly of Hibiscus sabdariffa L. provides insights into metabolisms of medicinal natural products.</title>
        <authorList>
            <person name="Kim T."/>
        </authorList>
    </citation>
    <scope>NUCLEOTIDE SEQUENCE [LARGE SCALE GENOMIC DNA]</scope>
    <source>
        <strain evidence="2">TK-2024</strain>
        <tissue evidence="2">Old leaves</tissue>
    </source>
</reference>
<dbReference type="SUPFAM" id="SSF53098">
    <property type="entry name" value="Ribonuclease H-like"/>
    <property type="match status" value="1"/>
</dbReference>
<dbReference type="InterPro" id="IPR053151">
    <property type="entry name" value="RNase_H-like"/>
</dbReference>
<dbReference type="EMBL" id="JBBPBN010001322">
    <property type="protein sequence ID" value="KAK8478649.1"/>
    <property type="molecule type" value="Genomic_DNA"/>
</dbReference>
<evidence type="ECO:0000313" key="2">
    <source>
        <dbReference type="EMBL" id="KAK8478649.1"/>
    </source>
</evidence>
<dbReference type="Proteomes" id="UP001396334">
    <property type="component" value="Unassembled WGS sequence"/>
</dbReference>